<feature type="coiled-coil region" evidence="1">
    <location>
        <begin position="407"/>
        <end position="459"/>
    </location>
</feature>
<feature type="coiled-coil region" evidence="1">
    <location>
        <begin position="550"/>
        <end position="595"/>
    </location>
</feature>
<evidence type="ECO:0000313" key="4">
    <source>
        <dbReference type="Proteomes" id="UP000187209"/>
    </source>
</evidence>
<comment type="caution">
    <text evidence="3">The sequence shown here is derived from an EMBL/GenBank/DDBJ whole genome shotgun (WGS) entry which is preliminary data.</text>
</comment>
<name>A0A1R2CNU9_9CILI</name>
<sequence length="804" mass="93284">MSSNIFASSSQSVSRDQRWEIRRQARFNPKSSEPVSGVNRDIEIKVAPEPQVYQQQFVENKSFQMPAIVNMNSSLPPEKLQNYSLNYNTGNTETREIREIRTPPSNSFFLNPISEAEEKRKRALEMYREEAKRNPYVIEKEQREQATDREVAFEENKSEENLKKKAYAIELQQQMLNNKARKAKRNSGPGDYFPFGKPGAGAPFRDPQGNVIAVRPPKYNENDPKFSSPNNFYKKLGANIASSGLSRVQSLPPQNFQYKETNNFVYQDVPPPQPQYYSQIPPQYAPNPPQYNMSMPQFNQLPPMYNSSPQYSPHMGQHSLVSQNFYQPNPMPHYMPTYPMQNPPEYVPNQSSMLVKPPAATLEEQDYRPPINFKPEKSALPNNRNANFFPESNEDNTIEAIKKAQLGKALMEQIEERKRKNEEEKRQKILEERLEEERLARQRREIDEYEKREQMNRKKKLQDLEDFNNNNAAMIVAQPKQQRRQRTPMEQDIELPPPMPMAPQSRGGGEKYQMMQSNFTEAKPLVNENMQGRQIFVETQSKPMISEPQVNLLKQEIDAHQNELRQEIYKLRNENLAAQEQRFEAQKQLELLKEEIRQKSLVEDIRQKEVLNALMNTKPIFSDPNTKLPTYKPEPYKLPVSKSEASLSLDSFKSLPSQSKLIPLACVDNKFPTKENEDYVEKQKKALKLDTLFPSLPDSGPCNISFDPLKSANSSIGIDRLNKKNEERLNALGRIESQPTDELKKLDDMLIKYLDDNNKRKIESAKKDSKKNEYRLSSIEEEELDLSLPKSQGTDSVRLKWFKD</sequence>
<feature type="region of interest" description="Disordered" evidence="2">
    <location>
        <begin position="479"/>
        <end position="511"/>
    </location>
</feature>
<dbReference type="Proteomes" id="UP000187209">
    <property type="component" value="Unassembled WGS sequence"/>
</dbReference>
<evidence type="ECO:0000256" key="1">
    <source>
        <dbReference type="SAM" id="Coils"/>
    </source>
</evidence>
<accession>A0A1R2CNU9</accession>
<protein>
    <recommendedName>
        <fullName evidence="5">CCDC66 domain-containing protein</fullName>
    </recommendedName>
</protein>
<reference evidence="3 4" key="1">
    <citation type="submission" date="2016-11" db="EMBL/GenBank/DDBJ databases">
        <title>The macronuclear genome of Stentor coeruleus: a giant cell with tiny introns.</title>
        <authorList>
            <person name="Slabodnick M."/>
            <person name="Ruby J.G."/>
            <person name="Reiff S.B."/>
            <person name="Swart E.C."/>
            <person name="Gosai S."/>
            <person name="Prabakaran S."/>
            <person name="Witkowska E."/>
            <person name="Larue G.E."/>
            <person name="Fisher S."/>
            <person name="Freeman R.M."/>
            <person name="Gunawardena J."/>
            <person name="Chu W."/>
            <person name="Stover N.A."/>
            <person name="Gregory B.D."/>
            <person name="Nowacki M."/>
            <person name="Derisi J."/>
            <person name="Roy S.W."/>
            <person name="Marshall W.F."/>
            <person name="Sood P."/>
        </authorList>
    </citation>
    <scope>NUCLEOTIDE SEQUENCE [LARGE SCALE GENOMIC DNA]</scope>
    <source>
        <strain evidence="3">WM001</strain>
    </source>
</reference>
<proteinExistence type="predicted"/>
<keyword evidence="1" id="KW-0175">Coiled coil</keyword>
<evidence type="ECO:0000313" key="3">
    <source>
        <dbReference type="EMBL" id="OMJ90667.1"/>
    </source>
</evidence>
<feature type="region of interest" description="Disordered" evidence="2">
    <location>
        <begin position="1"/>
        <end position="39"/>
    </location>
</feature>
<dbReference type="EMBL" id="MPUH01000098">
    <property type="protein sequence ID" value="OMJ90667.1"/>
    <property type="molecule type" value="Genomic_DNA"/>
</dbReference>
<dbReference type="OrthoDB" id="313402at2759"/>
<gene>
    <name evidence="3" type="ORF">SteCoe_6947</name>
</gene>
<evidence type="ECO:0008006" key="5">
    <source>
        <dbReference type="Google" id="ProtNLM"/>
    </source>
</evidence>
<evidence type="ECO:0000256" key="2">
    <source>
        <dbReference type="SAM" id="MobiDB-lite"/>
    </source>
</evidence>
<feature type="compositionally biased region" description="Polar residues" evidence="2">
    <location>
        <begin position="1"/>
        <end position="14"/>
    </location>
</feature>
<keyword evidence="4" id="KW-1185">Reference proteome</keyword>
<organism evidence="3 4">
    <name type="scientific">Stentor coeruleus</name>
    <dbReference type="NCBI Taxonomy" id="5963"/>
    <lineage>
        <taxon>Eukaryota</taxon>
        <taxon>Sar</taxon>
        <taxon>Alveolata</taxon>
        <taxon>Ciliophora</taxon>
        <taxon>Postciliodesmatophora</taxon>
        <taxon>Heterotrichea</taxon>
        <taxon>Heterotrichida</taxon>
        <taxon>Stentoridae</taxon>
        <taxon>Stentor</taxon>
    </lineage>
</organism>
<dbReference type="AlphaFoldDB" id="A0A1R2CNU9"/>